<proteinExistence type="predicted"/>
<keyword evidence="2" id="KW-1185">Reference proteome</keyword>
<dbReference type="AlphaFoldDB" id="A0A9X1T0Z4"/>
<protein>
    <submittedName>
        <fullName evidence="1">Uncharacterized protein</fullName>
    </submittedName>
</protein>
<evidence type="ECO:0000313" key="2">
    <source>
        <dbReference type="Proteomes" id="UP001139089"/>
    </source>
</evidence>
<evidence type="ECO:0000313" key="1">
    <source>
        <dbReference type="EMBL" id="MCD7110021.1"/>
    </source>
</evidence>
<organism evidence="1 2">
    <name type="scientific">Rhizobium quercicola</name>
    <dbReference type="NCBI Taxonomy" id="2901226"/>
    <lineage>
        <taxon>Bacteria</taxon>
        <taxon>Pseudomonadati</taxon>
        <taxon>Pseudomonadota</taxon>
        <taxon>Alphaproteobacteria</taxon>
        <taxon>Hyphomicrobiales</taxon>
        <taxon>Rhizobiaceae</taxon>
        <taxon>Rhizobium/Agrobacterium group</taxon>
        <taxon>Rhizobium</taxon>
    </lineage>
</organism>
<sequence length="80" mass="8957">MTLSNPHAEQIDVAHAERDPQEVRALARLIVFARQNAIDLQMEHAVHCLDLALRSVLQEGDSTFDGLAFPDSSLQRLRAH</sequence>
<reference evidence="1" key="1">
    <citation type="submission" date="2021-12" db="EMBL/GenBank/DDBJ databases">
        <authorList>
            <person name="Li Y."/>
        </authorList>
    </citation>
    <scope>NUCLEOTIDE SEQUENCE</scope>
    <source>
        <strain evidence="1">DKSPLA3</strain>
    </source>
</reference>
<name>A0A9X1T0Z4_9HYPH</name>
<dbReference type="RefSeq" id="WP_231815118.1">
    <property type="nucleotide sequence ID" value="NZ_JAJOZR010000008.1"/>
</dbReference>
<dbReference type="EMBL" id="JAJOZR010000008">
    <property type="protein sequence ID" value="MCD7110021.1"/>
    <property type="molecule type" value="Genomic_DNA"/>
</dbReference>
<accession>A0A9X1T0Z4</accession>
<dbReference type="Proteomes" id="UP001139089">
    <property type="component" value="Unassembled WGS sequence"/>
</dbReference>
<gene>
    <name evidence="1" type="ORF">LRX75_13340</name>
</gene>
<comment type="caution">
    <text evidence="1">The sequence shown here is derived from an EMBL/GenBank/DDBJ whole genome shotgun (WGS) entry which is preliminary data.</text>
</comment>